<feature type="compositionally biased region" description="Polar residues" evidence="1">
    <location>
        <begin position="1"/>
        <end position="14"/>
    </location>
</feature>
<name>A0AAV0XPT7_9HEMI</name>
<evidence type="ECO:0000313" key="3">
    <source>
        <dbReference type="Proteomes" id="UP001160148"/>
    </source>
</evidence>
<accession>A0AAV0XPT7</accession>
<dbReference type="AlphaFoldDB" id="A0AAV0XPT7"/>
<feature type="region of interest" description="Disordered" evidence="1">
    <location>
        <begin position="1"/>
        <end position="20"/>
    </location>
</feature>
<organism evidence="2 3">
    <name type="scientific">Macrosiphum euphorbiae</name>
    <name type="common">potato aphid</name>
    <dbReference type="NCBI Taxonomy" id="13131"/>
    <lineage>
        <taxon>Eukaryota</taxon>
        <taxon>Metazoa</taxon>
        <taxon>Ecdysozoa</taxon>
        <taxon>Arthropoda</taxon>
        <taxon>Hexapoda</taxon>
        <taxon>Insecta</taxon>
        <taxon>Pterygota</taxon>
        <taxon>Neoptera</taxon>
        <taxon>Paraneoptera</taxon>
        <taxon>Hemiptera</taxon>
        <taxon>Sternorrhyncha</taxon>
        <taxon>Aphidomorpha</taxon>
        <taxon>Aphidoidea</taxon>
        <taxon>Aphididae</taxon>
        <taxon>Macrosiphini</taxon>
        <taxon>Macrosiphum</taxon>
    </lineage>
</organism>
<dbReference type="Proteomes" id="UP001160148">
    <property type="component" value="Unassembled WGS sequence"/>
</dbReference>
<reference evidence="2 3" key="1">
    <citation type="submission" date="2023-01" db="EMBL/GenBank/DDBJ databases">
        <authorList>
            <person name="Whitehead M."/>
        </authorList>
    </citation>
    <scope>NUCLEOTIDE SEQUENCE [LARGE SCALE GENOMIC DNA]</scope>
</reference>
<sequence>MFNQVKAQNEAIRSQSEESNRKFDLIHDSIERTCSALNEKLEQNRIDLSTDFRTSLAEINEKFEGNRIEINDRFDHQQSILNKLDLKLDKNIEELREDLSFASGQCQSDQQKL</sequence>
<protein>
    <submittedName>
        <fullName evidence="2">Uncharacterized protein</fullName>
    </submittedName>
</protein>
<proteinExistence type="predicted"/>
<comment type="caution">
    <text evidence="2">The sequence shown here is derived from an EMBL/GenBank/DDBJ whole genome shotgun (WGS) entry which is preliminary data.</text>
</comment>
<evidence type="ECO:0000256" key="1">
    <source>
        <dbReference type="SAM" id="MobiDB-lite"/>
    </source>
</evidence>
<gene>
    <name evidence="2" type="ORF">MEUPH1_LOCUS23671</name>
</gene>
<dbReference type="EMBL" id="CARXXK010000005">
    <property type="protein sequence ID" value="CAI6369432.1"/>
    <property type="molecule type" value="Genomic_DNA"/>
</dbReference>
<keyword evidence="3" id="KW-1185">Reference proteome</keyword>
<evidence type="ECO:0000313" key="2">
    <source>
        <dbReference type="EMBL" id="CAI6369432.1"/>
    </source>
</evidence>